<organism evidence="1 2">
    <name type="scientific">Vaccinium darrowii</name>
    <dbReference type="NCBI Taxonomy" id="229202"/>
    <lineage>
        <taxon>Eukaryota</taxon>
        <taxon>Viridiplantae</taxon>
        <taxon>Streptophyta</taxon>
        <taxon>Embryophyta</taxon>
        <taxon>Tracheophyta</taxon>
        <taxon>Spermatophyta</taxon>
        <taxon>Magnoliopsida</taxon>
        <taxon>eudicotyledons</taxon>
        <taxon>Gunneridae</taxon>
        <taxon>Pentapetalae</taxon>
        <taxon>asterids</taxon>
        <taxon>Ericales</taxon>
        <taxon>Ericaceae</taxon>
        <taxon>Vaccinioideae</taxon>
        <taxon>Vaccinieae</taxon>
        <taxon>Vaccinium</taxon>
    </lineage>
</organism>
<accession>A0ACB7YV00</accession>
<evidence type="ECO:0000313" key="2">
    <source>
        <dbReference type="Proteomes" id="UP000828048"/>
    </source>
</evidence>
<reference evidence="1 2" key="1">
    <citation type="journal article" date="2021" name="Hortic Res">
        <title>High-quality reference genome and annotation aids understanding of berry development for evergreen blueberry (Vaccinium darrowii).</title>
        <authorList>
            <person name="Yu J."/>
            <person name="Hulse-Kemp A.M."/>
            <person name="Babiker E."/>
            <person name="Staton M."/>
        </authorList>
    </citation>
    <scope>NUCLEOTIDE SEQUENCE [LARGE SCALE GENOMIC DNA]</scope>
    <source>
        <strain evidence="2">cv. NJ 8807/NJ 8810</strain>
        <tissue evidence="1">Young leaf</tissue>
    </source>
</reference>
<keyword evidence="2" id="KW-1185">Reference proteome</keyword>
<comment type="caution">
    <text evidence="1">The sequence shown here is derived from an EMBL/GenBank/DDBJ whole genome shotgun (WGS) entry which is preliminary data.</text>
</comment>
<evidence type="ECO:0000313" key="1">
    <source>
        <dbReference type="EMBL" id="KAH7857098.1"/>
    </source>
</evidence>
<proteinExistence type="predicted"/>
<dbReference type="Proteomes" id="UP000828048">
    <property type="component" value="Chromosome 3"/>
</dbReference>
<name>A0ACB7YV00_9ERIC</name>
<sequence length="171" mass="20080">MSVVVRDKDWRKQWLKDSVELLDRILSRGRKYTEEDAKPIRFETRGACDKQKFSIMVHRQREHVMTFLLDEMRTRVSLDGQQRLVVKGRFGPKFFEGILRRYVNKDVICNGCKSPDTIFSKENRLILLRREKLGTCELVSDVKRSRESSASPVINRTSRWPLRSCLSCGTQ</sequence>
<protein>
    <submittedName>
        <fullName evidence="1">Uncharacterized protein</fullName>
    </submittedName>
</protein>
<dbReference type="EMBL" id="CM037153">
    <property type="protein sequence ID" value="KAH7857098.1"/>
    <property type="molecule type" value="Genomic_DNA"/>
</dbReference>
<gene>
    <name evidence="1" type="ORF">Vadar_008989</name>
</gene>